<gene>
    <name evidence="2" type="ORF">DCG65_13295</name>
    <name evidence="3" type="ORF">HY36_12845</name>
</gene>
<evidence type="ECO:0000313" key="4">
    <source>
        <dbReference type="Proteomes" id="UP000024547"/>
    </source>
</evidence>
<dbReference type="AlphaFoldDB" id="A0A059EA56"/>
<dbReference type="EMBL" id="AWFH01000003">
    <property type="protein sequence ID" value="KCZ64475.1"/>
    <property type="molecule type" value="Genomic_DNA"/>
</dbReference>
<evidence type="ECO:0000256" key="1">
    <source>
        <dbReference type="SAM" id="Phobius"/>
    </source>
</evidence>
<reference evidence="2 5" key="2">
    <citation type="journal article" date="2018" name="Nat. Biotechnol.">
        <title>A standardized bacterial taxonomy based on genome phylogeny substantially revises the tree of life.</title>
        <authorList>
            <person name="Parks D.H."/>
            <person name="Chuvochina M."/>
            <person name="Waite D.W."/>
            <person name="Rinke C."/>
            <person name="Skarshewski A."/>
            <person name="Chaumeil P.A."/>
            <person name="Hugenholtz P."/>
        </authorList>
    </citation>
    <scope>NUCLEOTIDE SEQUENCE [LARGE SCALE GENOMIC DNA]</scope>
    <source>
        <strain evidence="2">UBA8557</strain>
    </source>
</reference>
<protein>
    <submittedName>
        <fullName evidence="3">Uncharacterized protein</fullName>
    </submittedName>
</protein>
<proteinExistence type="predicted"/>
<dbReference type="OrthoDB" id="7618954at2"/>
<evidence type="ECO:0000313" key="3">
    <source>
        <dbReference type="EMBL" id="KCZ64475.1"/>
    </source>
</evidence>
<dbReference type="EMBL" id="DMBR01000401">
    <property type="protein sequence ID" value="HAE95526.1"/>
    <property type="molecule type" value="Genomic_DNA"/>
</dbReference>
<dbReference type="Proteomes" id="UP000259173">
    <property type="component" value="Unassembled WGS sequence"/>
</dbReference>
<dbReference type="PATRIC" id="fig|1280948.3.peg.805"/>
<feature type="transmembrane region" description="Helical" evidence="1">
    <location>
        <begin position="63"/>
        <end position="85"/>
    </location>
</feature>
<name>A0A059EA56_9PROT</name>
<evidence type="ECO:0000313" key="5">
    <source>
        <dbReference type="Proteomes" id="UP000259173"/>
    </source>
</evidence>
<dbReference type="GeneID" id="92499077"/>
<sequence length="152" mass="17022">MLAFLIILAALVAWGGHLAWRWKQARDFAPEVLAVRKASGEIPEDVTEVEFTDLYLRSEGPRAATYFFACAVIVFGLLGPFVAGFNQLWLTFWRLSGQSPVFETGTLIHTFSVFLAFMLVTIGLLAIAMRRYYALMPPTFKQVIRDLNGGQS</sequence>
<feature type="transmembrane region" description="Helical" evidence="1">
    <location>
        <begin position="106"/>
        <end position="129"/>
    </location>
</feature>
<dbReference type="RefSeq" id="WP_035548818.1">
    <property type="nucleotide sequence ID" value="NZ_AWFH01000003.1"/>
</dbReference>
<keyword evidence="1" id="KW-0472">Membrane</keyword>
<keyword evidence="1" id="KW-1133">Transmembrane helix</keyword>
<dbReference type="Proteomes" id="UP000024547">
    <property type="component" value="Unassembled WGS sequence"/>
</dbReference>
<accession>A0A059EA56</accession>
<dbReference type="STRING" id="1280948.HY36_12845"/>
<comment type="caution">
    <text evidence="3">The sequence shown here is derived from an EMBL/GenBank/DDBJ whole genome shotgun (WGS) entry which is preliminary data.</text>
</comment>
<keyword evidence="1" id="KW-0812">Transmembrane</keyword>
<reference evidence="3 4" key="1">
    <citation type="journal article" date="2014" name="Antonie Van Leeuwenhoek">
        <title>Hyphomonas beringensis sp. nov. and Hyphomonas chukchiensis sp. nov., isolated from surface seawater of the Bering Sea and Chukchi Sea.</title>
        <authorList>
            <person name="Li C."/>
            <person name="Lai Q."/>
            <person name="Li G."/>
            <person name="Dong C."/>
            <person name="Wang J."/>
            <person name="Liao Y."/>
            <person name="Shao Z."/>
        </authorList>
    </citation>
    <scope>NUCLEOTIDE SEQUENCE [LARGE SCALE GENOMIC DNA]</scope>
    <source>
        <strain evidence="3 4">22II1-22F38</strain>
    </source>
</reference>
<evidence type="ECO:0000313" key="2">
    <source>
        <dbReference type="EMBL" id="HAE95526.1"/>
    </source>
</evidence>
<organism evidence="3 4">
    <name type="scientific">Hyphomonas atlantica</name>
    <dbReference type="NCBI Taxonomy" id="1280948"/>
    <lineage>
        <taxon>Bacteria</taxon>
        <taxon>Pseudomonadati</taxon>
        <taxon>Pseudomonadota</taxon>
        <taxon>Alphaproteobacteria</taxon>
        <taxon>Hyphomonadales</taxon>
        <taxon>Hyphomonadaceae</taxon>
        <taxon>Hyphomonas</taxon>
    </lineage>
</organism>
<keyword evidence="4" id="KW-1185">Reference proteome</keyword>